<organism evidence="2">
    <name type="scientific">Timema shepardi</name>
    <name type="common">Walking stick</name>
    <dbReference type="NCBI Taxonomy" id="629360"/>
    <lineage>
        <taxon>Eukaryota</taxon>
        <taxon>Metazoa</taxon>
        <taxon>Ecdysozoa</taxon>
        <taxon>Arthropoda</taxon>
        <taxon>Hexapoda</taxon>
        <taxon>Insecta</taxon>
        <taxon>Pterygota</taxon>
        <taxon>Neoptera</taxon>
        <taxon>Polyneoptera</taxon>
        <taxon>Phasmatodea</taxon>
        <taxon>Timematodea</taxon>
        <taxon>Timematoidea</taxon>
        <taxon>Timematidae</taxon>
        <taxon>Timema</taxon>
    </lineage>
</organism>
<reference evidence="2" key="1">
    <citation type="submission" date="2020-11" db="EMBL/GenBank/DDBJ databases">
        <authorList>
            <person name="Tran Van P."/>
        </authorList>
    </citation>
    <scope>NUCLEOTIDE SEQUENCE</scope>
</reference>
<proteinExistence type="predicted"/>
<dbReference type="AlphaFoldDB" id="A0A7R9B357"/>
<gene>
    <name evidence="2" type="ORF">TSIB3V08_LOCUS9417</name>
</gene>
<evidence type="ECO:0000256" key="1">
    <source>
        <dbReference type="SAM" id="MobiDB-lite"/>
    </source>
</evidence>
<accession>A0A7R9B357</accession>
<dbReference type="EMBL" id="OC005428">
    <property type="protein sequence ID" value="CAD7265377.1"/>
    <property type="molecule type" value="Genomic_DNA"/>
</dbReference>
<protein>
    <submittedName>
        <fullName evidence="2">Uncharacterized protein</fullName>
    </submittedName>
</protein>
<dbReference type="GO" id="GO:0005777">
    <property type="term" value="C:peroxisome"/>
    <property type="evidence" value="ECO:0007669"/>
    <property type="project" value="InterPro"/>
</dbReference>
<dbReference type="InterPro" id="IPR033228">
    <property type="entry name" value="SZT2"/>
</dbReference>
<sequence>MEEVNPHMRGGRVENHLGKTTPSSPDRDSNLDLPILSSRAQHDKRVLVQGWRVTPPNLSEFLDLVHMQLLDLEDAVSQVAGIAYEQLEALRVESENLVGGLFDENVDPPQSPETQIAMVSPDTSFINMLRYGILASRLLPESGCANIIVVTDGIVAIPDIHVFDSVLTQLRTSAVACSFLHVGSLFHPYCGKGLVPYIDLMQFISAATLGTYMTNIPTINVVTKDNHIEVCLVLHWKNYIYIEYVVTSHWPPLSSSMSSSPPSAPTCCPGSAICPPPGFVHYSISIEAPYGFLHDITCLFKKPFKSQYRQSVVSRFWATLKTLNHTDQLLVHLHSFCNNSAAYTVPEGIRSGMPVFYLPANSSMSSLTSRYERMPTDFTTVVFPDGTQPPTKPVLPGTSNVNNSGGGGLLTTLSRYLHHRRWVWAAQNGLGCSLGLSAIARILSTITKMRLQEGFCFAHSTAGIINMVLEVQMKDLPNFTPSQKTTLRRKRVAKSSGTSKEAAKELLLAKAEKALDRNELDSYFESVAAKMRRMNQEQRLFAEKIINEHSRQLQTDCSKLSFHFRVGTYPHKFL</sequence>
<feature type="compositionally biased region" description="Basic and acidic residues" evidence="1">
    <location>
        <begin position="1"/>
        <end position="17"/>
    </location>
</feature>
<feature type="region of interest" description="Disordered" evidence="1">
    <location>
        <begin position="1"/>
        <end position="32"/>
    </location>
</feature>
<evidence type="ECO:0000313" key="2">
    <source>
        <dbReference type="EMBL" id="CAD7265377.1"/>
    </source>
</evidence>
<dbReference type="PANTHER" id="PTHR14918:SF3">
    <property type="entry name" value="KICSTOR COMPLEX PROTEIN SZT2"/>
    <property type="match status" value="1"/>
</dbReference>
<name>A0A7R9B357_TIMSH</name>
<dbReference type="PANTHER" id="PTHR14918">
    <property type="entry name" value="KICSTOR COMPLEX PROTEIN SZT2"/>
    <property type="match status" value="1"/>
</dbReference>